<dbReference type="GO" id="GO:0016020">
    <property type="term" value="C:membrane"/>
    <property type="evidence" value="ECO:0007669"/>
    <property type="project" value="TreeGrafter"/>
</dbReference>
<name>A0A2N5CHY2_9BURK</name>
<comment type="caution">
    <text evidence="4">The sequence shown here is derived from an EMBL/GenBank/DDBJ whole genome shotgun (WGS) entry which is preliminary data.</text>
</comment>
<evidence type="ECO:0000259" key="2">
    <source>
        <dbReference type="Pfam" id="PF01757"/>
    </source>
</evidence>
<evidence type="ECO:0000259" key="3">
    <source>
        <dbReference type="Pfam" id="PF19040"/>
    </source>
</evidence>
<keyword evidence="4" id="KW-0012">Acyltransferase</keyword>
<organism evidence="4 5">
    <name type="scientific">Cupriavidus pauculus</name>
    <dbReference type="NCBI Taxonomy" id="82633"/>
    <lineage>
        <taxon>Bacteria</taxon>
        <taxon>Pseudomonadati</taxon>
        <taxon>Pseudomonadota</taxon>
        <taxon>Betaproteobacteria</taxon>
        <taxon>Burkholderiales</taxon>
        <taxon>Burkholderiaceae</taxon>
        <taxon>Cupriavidus</taxon>
    </lineage>
</organism>
<feature type="transmembrane region" description="Helical" evidence="1">
    <location>
        <begin position="351"/>
        <end position="370"/>
    </location>
</feature>
<feature type="domain" description="Acyltransferase 3" evidence="2">
    <location>
        <begin position="47"/>
        <end position="367"/>
    </location>
</feature>
<keyword evidence="4" id="KW-0808">Transferase</keyword>
<evidence type="ECO:0000256" key="1">
    <source>
        <dbReference type="SAM" id="Phobius"/>
    </source>
</evidence>
<feature type="transmembrane region" description="Helical" evidence="1">
    <location>
        <begin position="262"/>
        <end position="278"/>
    </location>
</feature>
<feature type="transmembrane region" description="Helical" evidence="1">
    <location>
        <begin position="313"/>
        <end position="331"/>
    </location>
</feature>
<dbReference type="InterPro" id="IPR043968">
    <property type="entry name" value="SGNH"/>
</dbReference>
<sequence length="697" mass="75787">MCLRAASIGSRYRVPIVHSMSVQVLSNQPASLAGQRDHVWALDYRPDIDGMRALAILAVVGFHAFPGLLPGGFAGVDIFFVISGYLITRHILKDIEDGRYSTARFYAKRVKRIFPALIAVLAASAALGWLILTPEEYESLGRHMIAGAGFFANIQNWKESGYFDRAADTKPLLHLWSLGVEEQFYIVWPLILTVLSRKRGWLGKGMVALIVLSLAFSMVTVYRDVTADFYSPLTRFWELALGALLAHVTLRRPAFAAAHRRLLAWIGAALILAAVAGLRPEFAFPGAWALLPTVGVALLILSGTKAPFNRHILAARPVVWIGLISYPLYLWHWPLFALARILHGATPTAEARIWAIAASIALAWATWRFIERPVRNSRGTGAEWVIGGLCLAMVAIIAVGVVIKKKDGFAGRLDGLVNGDLSTLTLGIEFGHYRNECGVPAEHAKSLAFCLTSGQGAPAFAVLGDSKAQALYFGLANEMASDAPGVLIGSFVAPGADDSVTESKQAAVHAALQSVLDSPSIKLIIWAVALRHTFPADEDGFVRGNPPINALLSAYGDAVRKAEAAGKRVIFVIDNPTLPDPRNCVSGGLTSSPLLNRVFWRYQNPRCAASHAEHIAGTAPYRHFVDELGRRNPGLSVYDPTPLLCDTQKDQCNIMQGGNFLYSYSDHLSYYSSSMIARDMAPDIRKLIASAAPMARR</sequence>
<gene>
    <name evidence="4" type="ORF">CYJ10_00335</name>
</gene>
<dbReference type="PANTHER" id="PTHR23028:SF53">
    <property type="entry name" value="ACYL_TRANSF_3 DOMAIN-CONTAINING PROTEIN"/>
    <property type="match status" value="1"/>
</dbReference>
<feature type="domain" description="SGNH" evidence="3">
    <location>
        <begin position="437"/>
        <end position="682"/>
    </location>
</feature>
<dbReference type="AlphaFoldDB" id="A0A2N5CHY2"/>
<evidence type="ECO:0000313" key="4">
    <source>
        <dbReference type="EMBL" id="PLQ01797.1"/>
    </source>
</evidence>
<feature type="transmembrane region" description="Helical" evidence="1">
    <location>
        <begin position="173"/>
        <end position="195"/>
    </location>
</feature>
<dbReference type="Pfam" id="PF01757">
    <property type="entry name" value="Acyl_transf_3"/>
    <property type="match status" value="1"/>
</dbReference>
<feature type="transmembrane region" description="Helical" evidence="1">
    <location>
        <begin position="50"/>
        <end position="66"/>
    </location>
</feature>
<dbReference type="InterPro" id="IPR050879">
    <property type="entry name" value="Acyltransferase_3"/>
</dbReference>
<accession>A0A2N5CHY2</accession>
<protein>
    <submittedName>
        <fullName evidence="4">Acyltransferase</fullName>
    </submittedName>
</protein>
<feature type="transmembrane region" description="Helical" evidence="1">
    <location>
        <begin position="113"/>
        <end position="132"/>
    </location>
</feature>
<feature type="transmembrane region" description="Helical" evidence="1">
    <location>
        <begin position="72"/>
        <end position="92"/>
    </location>
</feature>
<feature type="transmembrane region" description="Helical" evidence="1">
    <location>
        <begin position="382"/>
        <end position="403"/>
    </location>
</feature>
<dbReference type="GO" id="GO:0009103">
    <property type="term" value="P:lipopolysaccharide biosynthetic process"/>
    <property type="evidence" value="ECO:0007669"/>
    <property type="project" value="TreeGrafter"/>
</dbReference>
<dbReference type="InterPro" id="IPR002656">
    <property type="entry name" value="Acyl_transf_3_dom"/>
</dbReference>
<reference evidence="4 5" key="1">
    <citation type="submission" date="2017-12" db="EMBL/GenBank/DDBJ databases">
        <title>Genome sequence of the active heterotrophic nitrifier-denitrifier, Cupriavidus pauculus UM1.</title>
        <authorList>
            <person name="Putonti C."/>
            <person name="Castignetti D."/>
        </authorList>
    </citation>
    <scope>NUCLEOTIDE SEQUENCE [LARGE SCALE GENOMIC DNA]</scope>
    <source>
        <strain evidence="4 5">UM1</strain>
    </source>
</reference>
<keyword evidence="1" id="KW-1133">Transmembrane helix</keyword>
<dbReference type="Proteomes" id="UP000234341">
    <property type="component" value="Unassembled WGS sequence"/>
</dbReference>
<dbReference type="OrthoDB" id="9814807at2"/>
<dbReference type="GO" id="GO:0016747">
    <property type="term" value="F:acyltransferase activity, transferring groups other than amino-acyl groups"/>
    <property type="evidence" value="ECO:0007669"/>
    <property type="project" value="InterPro"/>
</dbReference>
<feature type="transmembrane region" description="Helical" evidence="1">
    <location>
        <begin position="234"/>
        <end position="250"/>
    </location>
</feature>
<keyword evidence="1" id="KW-0472">Membrane</keyword>
<keyword evidence="1" id="KW-0812">Transmembrane</keyword>
<dbReference type="Pfam" id="PF19040">
    <property type="entry name" value="SGNH"/>
    <property type="match status" value="1"/>
</dbReference>
<dbReference type="PANTHER" id="PTHR23028">
    <property type="entry name" value="ACETYLTRANSFERASE"/>
    <property type="match status" value="1"/>
</dbReference>
<proteinExistence type="predicted"/>
<feature type="transmembrane region" description="Helical" evidence="1">
    <location>
        <begin position="284"/>
        <end position="301"/>
    </location>
</feature>
<feature type="transmembrane region" description="Helical" evidence="1">
    <location>
        <begin position="202"/>
        <end position="222"/>
    </location>
</feature>
<evidence type="ECO:0000313" key="5">
    <source>
        <dbReference type="Proteomes" id="UP000234341"/>
    </source>
</evidence>
<dbReference type="EMBL" id="PJRP01000001">
    <property type="protein sequence ID" value="PLQ01797.1"/>
    <property type="molecule type" value="Genomic_DNA"/>
</dbReference>